<keyword evidence="2" id="KW-1185">Reference proteome</keyword>
<organism evidence="1 2">
    <name type="scientific">Vanrija albida</name>
    <dbReference type="NCBI Taxonomy" id="181172"/>
    <lineage>
        <taxon>Eukaryota</taxon>
        <taxon>Fungi</taxon>
        <taxon>Dikarya</taxon>
        <taxon>Basidiomycota</taxon>
        <taxon>Agaricomycotina</taxon>
        <taxon>Tremellomycetes</taxon>
        <taxon>Trichosporonales</taxon>
        <taxon>Trichosporonaceae</taxon>
        <taxon>Vanrija</taxon>
    </lineage>
</organism>
<gene>
    <name evidence="1" type="ORF">Q8F55_005449</name>
</gene>
<accession>A0ABR3Q1V6</accession>
<sequence length="386" mass="42285">MVGTTTNDAMVSANPAPKASDSIPLETLELTLKAIPLDPTGADSFVVPVGDDHNMTTTYPYHNSFADLTNIDNEVVKLIAEHTYHVSTTDVDIFHFVMVKILIALNTSLVKWASFNFHFNVNTEVIKAVFFLLNTINNPFLRRLTLENIESATDGLPNCVFKFLGSPRSKGLQVFQIILDNRSSIHNGVGGPAPPPNGKDTCLDRAKAYGRAPIELENNKNLEDFFVTAHAGAAIFCTSPCTCGVHPRVVMGDRVVGVSWRLLSTNEARNSKIVGQGARALTAAHVLRGGRDPNSPKPRVHYSDLPDEVRANIIRFAAADGKTGSVPVISHTQCMRMLEYAHTAGTLLERARFCAAEGLRDSRTDAFTGFMTSLQHRIGNWFETHK</sequence>
<dbReference type="GeneID" id="95986492"/>
<evidence type="ECO:0000313" key="2">
    <source>
        <dbReference type="Proteomes" id="UP001565368"/>
    </source>
</evidence>
<protein>
    <submittedName>
        <fullName evidence="1">Uncharacterized protein</fullName>
    </submittedName>
</protein>
<proteinExistence type="predicted"/>
<reference evidence="1 2" key="1">
    <citation type="submission" date="2023-08" db="EMBL/GenBank/DDBJ databases">
        <title>Annotated Genome Sequence of Vanrija albida AlHP1.</title>
        <authorList>
            <person name="Herzog R."/>
        </authorList>
    </citation>
    <scope>NUCLEOTIDE SEQUENCE [LARGE SCALE GENOMIC DNA]</scope>
    <source>
        <strain evidence="1 2">AlHP1</strain>
    </source>
</reference>
<comment type="caution">
    <text evidence="1">The sequence shown here is derived from an EMBL/GenBank/DDBJ whole genome shotgun (WGS) entry which is preliminary data.</text>
</comment>
<evidence type="ECO:0000313" key="1">
    <source>
        <dbReference type="EMBL" id="KAL1408636.1"/>
    </source>
</evidence>
<dbReference type="RefSeq" id="XP_069208580.1">
    <property type="nucleotide sequence ID" value="XM_069353938.1"/>
</dbReference>
<dbReference type="Proteomes" id="UP001565368">
    <property type="component" value="Unassembled WGS sequence"/>
</dbReference>
<name>A0ABR3Q1V6_9TREE</name>
<dbReference type="EMBL" id="JBBXJM010000004">
    <property type="protein sequence ID" value="KAL1408636.1"/>
    <property type="molecule type" value="Genomic_DNA"/>
</dbReference>